<keyword evidence="3" id="KW-1185">Reference proteome</keyword>
<reference evidence="2" key="1">
    <citation type="submission" date="2021-03" db="EMBL/GenBank/DDBJ databases">
        <title>Leucobacter chromiisoli sp. nov., isolated from chromium-containing soil of chemical plant.</title>
        <authorList>
            <person name="Xu Z."/>
        </authorList>
    </citation>
    <scope>NUCLEOTIDE SEQUENCE</scope>
    <source>
        <strain evidence="2">K 70/01</strain>
    </source>
</reference>
<dbReference type="SMART" id="SM01034">
    <property type="entry name" value="BLUF"/>
    <property type="match status" value="1"/>
</dbReference>
<dbReference type="GO" id="GO:0071949">
    <property type="term" value="F:FAD binding"/>
    <property type="evidence" value="ECO:0007669"/>
    <property type="project" value="InterPro"/>
</dbReference>
<dbReference type="Gene3D" id="3.30.70.100">
    <property type="match status" value="1"/>
</dbReference>
<dbReference type="PROSITE" id="PS50925">
    <property type="entry name" value="BLUF"/>
    <property type="match status" value="1"/>
</dbReference>
<feature type="domain" description="BLUF" evidence="1">
    <location>
        <begin position="9"/>
        <end position="100"/>
    </location>
</feature>
<dbReference type="Proteomes" id="UP000668403">
    <property type="component" value="Unassembled WGS sequence"/>
</dbReference>
<accession>A0A939QDM4</accession>
<dbReference type="InterPro" id="IPR036046">
    <property type="entry name" value="Acylphosphatase-like_dom_sf"/>
</dbReference>
<dbReference type="RefSeq" id="WP_208236675.1">
    <property type="nucleotide sequence ID" value="NZ_BAAAQU010000001.1"/>
</dbReference>
<name>A0A939QDM4_9MICO</name>
<gene>
    <name evidence="2" type="ORF">J4H85_02795</name>
</gene>
<dbReference type="EMBL" id="JAGFBF010000001">
    <property type="protein sequence ID" value="MBO2988930.1"/>
    <property type="molecule type" value="Genomic_DNA"/>
</dbReference>
<evidence type="ECO:0000313" key="2">
    <source>
        <dbReference type="EMBL" id="MBO2988930.1"/>
    </source>
</evidence>
<protein>
    <submittedName>
        <fullName evidence="2">BLUF domain-containing protein</fullName>
    </submittedName>
</protein>
<dbReference type="AlphaFoldDB" id="A0A939QDM4"/>
<dbReference type="GO" id="GO:0009882">
    <property type="term" value="F:blue light photoreceptor activity"/>
    <property type="evidence" value="ECO:0007669"/>
    <property type="project" value="InterPro"/>
</dbReference>
<comment type="caution">
    <text evidence="2">The sequence shown here is derived from an EMBL/GenBank/DDBJ whole genome shotgun (WGS) entry which is preliminary data.</text>
</comment>
<dbReference type="Pfam" id="PF04940">
    <property type="entry name" value="BLUF"/>
    <property type="match status" value="1"/>
</dbReference>
<organism evidence="2 3">
    <name type="scientific">Leucobacter tardus</name>
    <dbReference type="NCBI Taxonomy" id="501483"/>
    <lineage>
        <taxon>Bacteria</taxon>
        <taxon>Bacillati</taxon>
        <taxon>Actinomycetota</taxon>
        <taxon>Actinomycetes</taxon>
        <taxon>Micrococcales</taxon>
        <taxon>Microbacteriaceae</taxon>
        <taxon>Leucobacter</taxon>
    </lineage>
</organism>
<sequence>MTTLQQDPLLTVMYSSTAVATFGEPELSALLAQARAANERNGLTGMLLFRDNRFFQTLEGTPDAVHEVMDRIRADDRHTDVHVLNQESIVERRFSDWTMGYVPLPAPREPLLPGVRNAFTDVQGSDDAVAALRAARELNLWFRVRANRTAGRRAAQAL</sequence>
<dbReference type="InterPro" id="IPR007024">
    <property type="entry name" value="BLUF_domain"/>
</dbReference>
<proteinExistence type="predicted"/>
<evidence type="ECO:0000313" key="3">
    <source>
        <dbReference type="Proteomes" id="UP000668403"/>
    </source>
</evidence>
<evidence type="ECO:0000259" key="1">
    <source>
        <dbReference type="PROSITE" id="PS50925"/>
    </source>
</evidence>
<dbReference type="SUPFAM" id="SSF54975">
    <property type="entry name" value="Acylphosphatase/BLUF domain-like"/>
    <property type="match status" value="1"/>
</dbReference>